<dbReference type="AlphaFoldDB" id="A0A6N6MA32"/>
<dbReference type="Proteomes" id="UP000435357">
    <property type="component" value="Unassembled WGS sequence"/>
</dbReference>
<proteinExistence type="predicted"/>
<dbReference type="CDD" id="cd18809">
    <property type="entry name" value="SF1_C_RecD"/>
    <property type="match status" value="1"/>
</dbReference>
<evidence type="ECO:0000313" key="5">
    <source>
        <dbReference type="Proteomes" id="UP000435357"/>
    </source>
</evidence>
<evidence type="ECO:0000256" key="1">
    <source>
        <dbReference type="SAM" id="Coils"/>
    </source>
</evidence>
<dbReference type="PANTHER" id="PTHR47642:SF7">
    <property type="entry name" value="ATP-DEPENDENT DNA HELICASE PIF1"/>
    <property type="match status" value="1"/>
</dbReference>
<dbReference type="EMBL" id="WACR01000006">
    <property type="protein sequence ID" value="KAB1063945.1"/>
    <property type="molecule type" value="Genomic_DNA"/>
</dbReference>
<dbReference type="InterPro" id="IPR029491">
    <property type="entry name" value="Helicase_HTH"/>
</dbReference>
<dbReference type="GO" id="GO:0003678">
    <property type="term" value="F:DNA helicase activity"/>
    <property type="evidence" value="ECO:0007669"/>
    <property type="project" value="InterPro"/>
</dbReference>
<dbReference type="GO" id="GO:0000723">
    <property type="term" value="P:telomere maintenance"/>
    <property type="evidence" value="ECO:0007669"/>
    <property type="project" value="InterPro"/>
</dbReference>
<dbReference type="RefSeq" id="WP_151167965.1">
    <property type="nucleotide sequence ID" value="NZ_WACR01000006.1"/>
</dbReference>
<dbReference type="Pfam" id="PF05970">
    <property type="entry name" value="PIF1"/>
    <property type="match status" value="1"/>
</dbReference>
<dbReference type="FunFam" id="3.40.50.300:FF:001498">
    <property type="entry name" value="ATP-dependent DNA helicase"/>
    <property type="match status" value="1"/>
</dbReference>
<keyword evidence="1" id="KW-0175">Coiled coil</keyword>
<dbReference type="OrthoDB" id="9763659at2"/>
<feature type="region of interest" description="Disordered" evidence="2">
    <location>
        <begin position="602"/>
        <end position="630"/>
    </location>
</feature>
<dbReference type="Pfam" id="PF14493">
    <property type="entry name" value="HTH_40"/>
    <property type="match status" value="1"/>
</dbReference>
<evidence type="ECO:0000259" key="3">
    <source>
        <dbReference type="SMART" id="SM00382"/>
    </source>
</evidence>
<dbReference type="InterPro" id="IPR051055">
    <property type="entry name" value="PIF1_helicase"/>
</dbReference>
<accession>A0A6N6MA32</accession>
<protein>
    <submittedName>
        <fullName evidence="4">AAA family ATPase</fullName>
    </submittedName>
</protein>
<name>A0A6N6MA32_9FLAO</name>
<feature type="coiled-coil region" evidence="1">
    <location>
        <begin position="545"/>
        <end position="592"/>
    </location>
</feature>
<dbReference type="Gene3D" id="2.30.30.940">
    <property type="match status" value="1"/>
</dbReference>
<keyword evidence="5" id="KW-1185">Reference proteome</keyword>
<dbReference type="Gene3D" id="1.10.10.1390">
    <property type="entry name" value="ATP-dependent DNA helicase RecQ"/>
    <property type="match status" value="1"/>
</dbReference>
<dbReference type="SMART" id="SM00382">
    <property type="entry name" value="AAA"/>
    <property type="match status" value="1"/>
</dbReference>
<dbReference type="InterPro" id="IPR027417">
    <property type="entry name" value="P-loop_NTPase"/>
</dbReference>
<reference evidence="4 5" key="1">
    <citation type="submission" date="2019-09" db="EMBL/GenBank/DDBJ databases">
        <title>Genomes of Cryomorphaceae.</title>
        <authorList>
            <person name="Bowman J.P."/>
        </authorList>
    </citation>
    <scope>NUCLEOTIDE SEQUENCE [LARGE SCALE GENOMIC DNA]</scope>
    <source>
        <strain evidence="4 5">KCTC 52047</strain>
    </source>
</reference>
<feature type="domain" description="AAA+ ATPase" evidence="3">
    <location>
        <begin position="19"/>
        <end position="306"/>
    </location>
</feature>
<dbReference type="Gene3D" id="3.40.50.300">
    <property type="entry name" value="P-loop containing nucleotide triphosphate hydrolases"/>
    <property type="match status" value="2"/>
</dbReference>
<organism evidence="4 5">
    <name type="scientific">Salibacter halophilus</name>
    <dbReference type="NCBI Taxonomy" id="1803916"/>
    <lineage>
        <taxon>Bacteria</taxon>
        <taxon>Pseudomonadati</taxon>
        <taxon>Bacteroidota</taxon>
        <taxon>Flavobacteriia</taxon>
        <taxon>Flavobacteriales</taxon>
        <taxon>Salibacteraceae</taxon>
        <taxon>Salibacter</taxon>
    </lineage>
</organism>
<dbReference type="SUPFAM" id="SSF52540">
    <property type="entry name" value="P-loop containing nucleoside triphosphate hydrolases"/>
    <property type="match status" value="2"/>
</dbReference>
<dbReference type="GO" id="GO:0006281">
    <property type="term" value="P:DNA repair"/>
    <property type="evidence" value="ECO:0007669"/>
    <property type="project" value="InterPro"/>
</dbReference>
<dbReference type="PANTHER" id="PTHR47642">
    <property type="entry name" value="ATP-DEPENDENT DNA HELICASE"/>
    <property type="match status" value="1"/>
</dbReference>
<gene>
    <name evidence="4" type="ORF">F3059_07870</name>
</gene>
<comment type="caution">
    <text evidence="4">The sequence shown here is derived from an EMBL/GenBank/DDBJ whole genome shotgun (WGS) entry which is preliminary data.</text>
</comment>
<evidence type="ECO:0000256" key="2">
    <source>
        <dbReference type="SAM" id="MobiDB-lite"/>
    </source>
</evidence>
<evidence type="ECO:0000313" key="4">
    <source>
        <dbReference type="EMBL" id="KAB1063945.1"/>
    </source>
</evidence>
<dbReference type="InterPro" id="IPR010285">
    <property type="entry name" value="DNA_helicase_pif1-like_DEAD"/>
</dbReference>
<dbReference type="InterPro" id="IPR003593">
    <property type="entry name" value="AAA+_ATPase"/>
</dbReference>
<sequence length="723" mass="82242">MSITLTQNAELLMEYVNKTGKNIFLTGKAGTGKTTLLKHLLATTYKKNVVAAPTGVAAINAGGVTLHSLFHLPFGVFAPDDYPNQMAVSEKVNTPQTVTRQLKMNSAKRRLIREMELLVIDEVSMLRADMLDCINLVLQKVRRNTQPFGGVQMLFIGDMSQLSPVVKRSEKALIDSYYESPFFFSSNVMSQTDLVYIELDKVYRQSDQRFLELLNRVRDNELTPEDRRALNEKVAPADKLQKEKIIHLTTHNRIADEVNERELNKLKGKRRSFEAIVTGDFPESMYPIPPVLELKTGARVMFVRNDPEKRFFNGKIGTVEDIDDNCITVSCEDGEVVELEPNTWENKRFRSSKRSGEIEEKTIGSFQQFPLRLAWAITIHKSQGLTFEKAILDLNQSFAPGQLYVALSRLVSLDGLFLASKMPTDIVPAHEKLGEFESTKQETGFLKDQLGKEHFHHLANLAGSSLDVVPMGKQWRNHLNTFDKQANRSKKQEYFEWTNERFKEVQELYHKTVKPLKQIAQLKEAYGQNLNQLASVLSDAKPGVMSALNDLINKLKAQRKLVKEEEGLKQYSKELEELLDFAERKKQSLYRAMVIIEKAADGKTPKPSDLSIDSKPGSKKKAGKKDKTPSHKISLRMFQNGTDIGEIARDRNLTKGTVFSHLVKSVEDGTIPPTDLIEESRYDELCHGLDNIKFDNLTEAREKLDRKYDYDEIRLALKARKEL</sequence>